<keyword evidence="1" id="KW-1133">Transmembrane helix</keyword>
<proteinExistence type="predicted"/>
<dbReference type="EMBL" id="MFKA01000042">
    <property type="protein sequence ID" value="OGG31850.1"/>
    <property type="molecule type" value="Genomic_DNA"/>
</dbReference>
<feature type="transmembrane region" description="Helical" evidence="1">
    <location>
        <begin position="7"/>
        <end position="26"/>
    </location>
</feature>
<sequence>MITGLRFKTIITVFISCLFIILKVSIVNFDSTSGREFENLTSMLKKLQYENALLSQKVASASSILTITQKAKLLGFNQQKTLISLYGPQSLAAAENGLH</sequence>
<keyword evidence="1" id="KW-0472">Membrane</keyword>
<evidence type="ECO:0000256" key="1">
    <source>
        <dbReference type="SAM" id="Phobius"/>
    </source>
</evidence>
<keyword evidence="1" id="KW-0812">Transmembrane</keyword>
<accession>A0A1F6B4L1</accession>
<protein>
    <recommendedName>
        <fullName evidence="4">Cell division protein FtsL</fullName>
    </recommendedName>
</protein>
<reference evidence="2 3" key="1">
    <citation type="journal article" date="2016" name="Nat. Commun.">
        <title>Thousands of microbial genomes shed light on interconnected biogeochemical processes in an aquifer system.</title>
        <authorList>
            <person name="Anantharaman K."/>
            <person name="Brown C.T."/>
            <person name="Hug L.A."/>
            <person name="Sharon I."/>
            <person name="Castelle C.J."/>
            <person name="Probst A.J."/>
            <person name="Thomas B.C."/>
            <person name="Singh A."/>
            <person name="Wilkins M.J."/>
            <person name="Karaoz U."/>
            <person name="Brodie E.L."/>
            <person name="Williams K.H."/>
            <person name="Hubbard S.S."/>
            <person name="Banfield J.F."/>
        </authorList>
    </citation>
    <scope>NUCLEOTIDE SEQUENCE [LARGE SCALE GENOMIC DNA]</scope>
</reference>
<organism evidence="2 3">
    <name type="scientific">Candidatus Gottesmanbacteria bacterium RIFCSPLOWO2_02_FULL_38_8</name>
    <dbReference type="NCBI Taxonomy" id="1798397"/>
    <lineage>
        <taxon>Bacteria</taxon>
        <taxon>Candidatus Gottesmaniibacteriota</taxon>
    </lineage>
</organism>
<evidence type="ECO:0008006" key="4">
    <source>
        <dbReference type="Google" id="ProtNLM"/>
    </source>
</evidence>
<name>A0A1F6B4L1_9BACT</name>
<dbReference type="AlphaFoldDB" id="A0A1F6B4L1"/>
<comment type="caution">
    <text evidence="2">The sequence shown here is derived from an EMBL/GenBank/DDBJ whole genome shotgun (WGS) entry which is preliminary data.</text>
</comment>
<evidence type="ECO:0000313" key="3">
    <source>
        <dbReference type="Proteomes" id="UP000179209"/>
    </source>
</evidence>
<gene>
    <name evidence="2" type="ORF">A3I51_03270</name>
</gene>
<dbReference type="Proteomes" id="UP000179209">
    <property type="component" value="Unassembled WGS sequence"/>
</dbReference>
<evidence type="ECO:0000313" key="2">
    <source>
        <dbReference type="EMBL" id="OGG31850.1"/>
    </source>
</evidence>